<dbReference type="Gene3D" id="3.30.160.60">
    <property type="entry name" value="Classic Zinc Finger"/>
    <property type="match status" value="1"/>
</dbReference>
<dbReference type="InterPro" id="IPR027417">
    <property type="entry name" value="P-loop_NTPase"/>
</dbReference>
<organism evidence="3 4">
    <name type="scientific">Thelonectria olida</name>
    <dbReference type="NCBI Taxonomy" id="1576542"/>
    <lineage>
        <taxon>Eukaryota</taxon>
        <taxon>Fungi</taxon>
        <taxon>Dikarya</taxon>
        <taxon>Ascomycota</taxon>
        <taxon>Pezizomycotina</taxon>
        <taxon>Sordariomycetes</taxon>
        <taxon>Hypocreomycetidae</taxon>
        <taxon>Hypocreales</taxon>
        <taxon>Nectriaceae</taxon>
        <taxon>Thelonectria</taxon>
    </lineage>
</organism>
<evidence type="ECO:0000313" key="4">
    <source>
        <dbReference type="Proteomes" id="UP000777438"/>
    </source>
</evidence>
<dbReference type="Gene3D" id="1.25.40.10">
    <property type="entry name" value="Tetratricopeptide repeat domain"/>
    <property type="match status" value="1"/>
</dbReference>
<dbReference type="SMART" id="SM00355">
    <property type="entry name" value="ZnF_C2H2"/>
    <property type="match status" value="2"/>
</dbReference>
<feature type="domain" description="C2H2-type" evidence="2">
    <location>
        <begin position="392"/>
        <end position="419"/>
    </location>
</feature>
<feature type="region of interest" description="Disordered" evidence="1">
    <location>
        <begin position="501"/>
        <end position="526"/>
    </location>
</feature>
<dbReference type="PANTHER" id="PTHR35391:SF5">
    <property type="entry name" value="DUF6590 DOMAIN-CONTAINING PROTEIN"/>
    <property type="match status" value="1"/>
</dbReference>
<dbReference type="OrthoDB" id="195446at2759"/>
<dbReference type="Pfam" id="PF25000">
    <property type="entry name" value="DUF7779"/>
    <property type="match status" value="1"/>
</dbReference>
<proteinExistence type="predicted"/>
<evidence type="ECO:0000313" key="3">
    <source>
        <dbReference type="EMBL" id="KAH6896663.1"/>
    </source>
</evidence>
<feature type="region of interest" description="Disordered" evidence="1">
    <location>
        <begin position="208"/>
        <end position="281"/>
    </location>
</feature>
<sequence length="1158" mass="130556">MDPASLETQSEEPIFELAGECERLFEERISRLKDNNDQNDAQLLGEYQQRFATWAAFLGVFAESKVCLDSRLRHHVEIQDLVLRLLDTMERSLTHLFEPDDTLQGMDIEYSDGSKPSPPPPQIVLENLEAITGAVERLNHLGIAIRRSSVTSESVKATRFAERFNFASFRAVSNLALKSIHPNISLELLDLLTRAMTETYALFRYRQSRQGQLQPPRSQRRIPRPLSPIDERPVANAETGSPMDFEMQVSGQNQDLTEPMPRSMPRPSSFRGWPSSEPTSLNSREVREALWQKKSGSRKSKTKSILISKVEYPRPSKGSMACEWCFKPLSKAEFEGEKWTQHVNDDFKPYVCISEKCSDPLARFATSTEWSQHMRLTHGQNWHREVHLPSSWVCPVCNGDDDSTFARPQDLTEHMTKSHEGTFTGPQVQVIVQQSRLRTPRSHDICPLCCFSMNEHDAFSKDSKHHFNEISFIETPNHQETFDDSRKGTKIEAANMELDLHGGEDPESAIEQPASNAHAETPESKHPTIEAIASHVAMHLQTIMRLTLRLILIDGVAEVTSECQSVSGGTDGSLSRASRLGSDQTGLDLEMDIENDSLQDENDDDVLLSGDVVPIPETYVDWENVPRNDEVPVEEDKLLTKMKRSWSAALKLSQHRQDPPPSHLSTMIPFGLNPTFVPRGDYLNRIQEVCSEPAGRAALVGVGGIGKTQLAIEHGHRMREDSGGKTWVFWIHASDMASIEKGFRIIANAAELPGRNKLQADLFQRVESWLSNEANGPWHLILDNADDADVFFGAPAHGEIRERALWTYLPRSRNGSVLVTTRNADLASKLTGGPEGIIKVGAMSPVEAIGLLENILGFIAPPEMEAAWDLVELLGFSPLAISKVATFIRRMNLQPSVTQFLDRYSHTIGALTEDVDMKRLSDRLWHMLLTRIRTERRSAADLVSLMSFFDPDSIPRSLLQPQVLQKSQAGSQIDGGNDGDDNDDDSHESLRTAFEEDIAMLLQYSLIQNVQEKNTFIMHRVIQQIVRRWLEANGDLEHVKRQCIARMANAFPTADMANWEDFRRLFLHVMTVTEYPPQDEVSLKQWAELLHKGACHAFTQGQFLEAEMMAEKASGALQNFLGERHPDTLGSLNPATMRQNQRGWKETEELLKKMIDMM</sequence>
<dbReference type="InterPro" id="IPR011990">
    <property type="entry name" value="TPR-like_helical_dom_sf"/>
</dbReference>
<feature type="domain" description="C2H2-type" evidence="2">
    <location>
        <begin position="350"/>
        <end position="378"/>
    </location>
</feature>
<dbReference type="AlphaFoldDB" id="A0A9P9AV01"/>
<dbReference type="Proteomes" id="UP000777438">
    <property type="component" value="Unassembled WGS sequence"/>
</dbReference>
<dbReference type="PANTHER" id="PTHR35391">
    <property type="entry name" value="C2H2-TYPE DOMAIN-CONTAINING PROTEIN-RELATED"/>
    <property type="match status" value="1"/>
</dbReference>
<dbReference type="EMBL" id="JAGPYM010000003">
    <property type="protein sequence ID" value="KAH6896663.1"/>
    <property type="molecule type" value="Genomic_DNA"/>
</dbReference>
<accession>A0A9P9AV01</accession>
<name>A0A9P9AV01_9HYPO</name>
<evidence type="ECO:0000256" key="1">
    <source>
        <dbReference type="SAM" id="MobiDB-lite"/>
    </source>
</evidence>
<comment type="caution">
    <text evidence="3">The sequence shown here is derived from an EMBL/GenBank/DDBJ whole genome shotgun (WGS) entry which is preliminary data.</text>
</comment>
<protein>
    <recommendedName>
        <fullName evidence="2">C2H2-type domain-containing protein</fullName>
    </recommendedName>
</protein>
<dbReference type="InterPro" id="IPR013087">
    <property type="entry name" value="Znf_C2H2_type"/>
</dbReference>
<dbReference type="InterPro" id="IPR056681">
    <property type="entry name" value="DUF7779"/>
</dbReference>
<dbReference type="Gene3D" id="3.40.50.300">
    <property type="entry name" value="P-loop containing nucleotide triphosphate hydrolases"/>
    <property type="match status" value="1"/>
</dbReference>
<gene>
    <name evidence="3" type="ORF">B0T10DRAFT_544103</name>
</gene>
<reference evidence="3 4" key="1">
    <citation type="journal article" date="2021" name="Nat. Commun.">
        <title>Genetic determinants of endophytism in the Arabidopsis root mycobiome.</title>
        <authorList>
            <person name="Mesny F."/>
            <person name="Miyauchi S."/>
            <person name="Thiergart T."/>
            <person name="Pickel B."/>
            <person name="Atanasova L."/>
            <person name="Karlsson M."/>
            <person name="Huettel B."/>
            <person name="Barry K.W."/>
            <person name="Haridas S."/>
            <person name="Chen C."/>
            <person name="Bauer D."/>
            <person name="Andreopoulos W."/>
            <person name="Pangilinan J."/>
            <person name="LaButti K."/>
            <person name="Riley R."/>
            <person name="Lipzen A."/>
            <person name="Clum A."/>
            <person name="Drula E."/>
            <person name="Henrissat B."/>
            <person name="Kohler A."/>
            <person name="Grigoriev I.V."/>
            <person name="Martin F.M."/>
            <person name="Hacquard S."/>
        </authorList>
    </citation>
    <scope>NUCLEOTIDE SEQUENCE [LARGE SCALE GENOMIC DNA]</scope>
    <source>
        <strain evidence="3 4">MPI-CAGE-CH-0241</strain>
    </source>
</reference>
<keyword evidence="4" id="KW-1185">Reference proteome</keyword>
<evidence type="ECO:0000259" key="2">
    <source>
        <dbReference type="SMART" id="SM00355"/>
    </source>
</evidence>
<feature type="compositionally biased region" description="Low complexity" evidence="1">
    <location>
        <begin position="259"/>
        <end position="269"/>
    </location>
</feature>
<feature type="compositionally biased region" description="Acidic residues" evidence="1">
    <location>
        <begin position="977"/>
        <end position="986"/>
    </location>
</feature>
<dbReference type="SUPFAM" id="SSF52540">
    <property type="entry name" value="P-loop containing nucleoside triphosphate hydrolases"/>
    <property type="match status" value="1"/>
</dbReference>
<feature type="region of interest" description="Disordered" evidence="1">
    <location>
        <begin position="967"/>
        <end position="987"/>
    </location>
</feature>